<dbReference type="EMBL" id="UYRT01101422">
    <property type="protein sequence ID" value="VDN42945.1"/>
    <property type="molecule type" value="Genomic_DNA"/>
</dbReference>
<evidence type="ECO:0000256" key="5">
    <source>
        <dbReference type="SAM" id="Phobius"/>
    </source>
</evidence>
<keyword evidence="3 5" id="KW-1133">Transmembrane helix</keyword>
<name>A0A183EU78_9BILA</name>
<proteinExistence type="predicted"/>
<dbReference type="GO" id="GO:0016020">
    <property type="term" value="C:membrane"/>
    <property type="evidence" value="ECO:0007669"/>
    <property type="project" value="UniProtKB-SubCell"/>
</dbReference>
<keyword evidence="8" id="KW-1185">Reference proteome</keyword>
<keyword evidence="4 5" id="KW-0472">Membrane</keyword>
<evidence type="ECO:0000256" key="3">
    <source>
        <dbReference type="ARBA" id="ARBA00022989"/>
    </source>
</evidence>
<evidence type="ECO:0000313" key="9">
    <source>
        <dbReference type="WBParaSite" id="GPUH_0002454901-mRNA-1"/>
    </source>
</evidence>
<organism evidence="9">
    <name type="scientific">Gongylonema pulchrum</name>
    <dbReference type="NCBI Taxonomy" id="637853"/>
    <lineage>
        <taxon>Eukaryota</taxon>
        <taxon>Metazoa</taxon>
        <taxon>Ecdysozoa</taxon>
        <taxon>Nematoda</taxon>
        <taxon>Chromadorea</taxon>
        <taxon>Rhabditida</taxon>
        <taxon>Spirurina</taxon>
        <taxon>Spiruromorpha</taxon>
        <taxon>Spiruroidea</taxon>
        <taxon>Gongylonematidae</taxon>
        <taxon>Gongylonema</taxon>
    </lineage>
</organism>
<comment type="subcellular location">
    <subcellularLocation>
        <location evidence="1">Membrane</location>
        <topology evidence="1">Multi-pass membrane protein</topology>
    </subcellularLocation>
</comment>
<evidence type="ECO:0000313" key="8">
    <source>
        <dbReference type="Proteomes" id="UP000271098"/>
    </source>
</evidence>
<dbReference type="InterPro" id="IPR025754">
    <property type="entry name" value="TRC8_N_dom"/>
</dbReference>
<gene>
    <name evidence="7" type="ORF">GPUH_LOCUS24518</name>
</gene>
<evidence type="ECO:0000256" key="4">
    <source>
        <dbReference type="ARBA" id="ARBA00023136"/>
    </source>
</evidence>
<dbReference type="WBParaSite" id="GPUH_0002454901-mRNA-1">
    <property type="protein sequence ID" value="GPUH_0002454901-mRNA-1"/>
    <property type="gene ID" value="GPUH_0002454901"/>
</dbReference>
<reference evidence="9" key="1">
    <citation type="submission" date="2016-06" db="UniProtKB">
        <authorList>
            <consortium name="WormBaseParasite"/>
        </authorList>
    </citation>
    <scope>IDENTIFICATION</scope>
</reference>
<feature type="transmembrane region" description="Helical" evidence="5">
    <location>
        <begin position="147"/>
        <end position="167"/>
    </location>
</feature>
<accession>A0A183EU78</accession>
<feature type="transmembrane region" description="Helical" evidence="5">
    <location>
        <begin position="173"/>
        <end position="189"/>
    </location>
</feature>
<feature type="domain" description="TRC8-like N-terminal" evidence="6">
    <location>
        <begin position="21"/>
        <end position="237"/>
    </location>
</feature>
<feature type="transmembrane region" description="Helical" evidence="5">
    <location>
        <begin position="196"/>
        <end position="215"/>
    </location>
</feature>
<dbReference type="Pfam" id="PF13705">
    <property type="entry name" value="TRC8_N"/>
    <property type="match status" value="1"/>
</dbReference>
<feature type="transmembrane region" description="Helical" evidence="5">
    <location>
        <begin position="106"/>
        <end position="126"/>
    </location>
</feature>
<evidence type="ECO:0000313" key="7">
    <source>
        <dbReference type="EMBL" id="VDN42945.1"/>
    </source>
</evidence>
<feature type="transmembrane region" description="Helical" evidence="5">
    <location>
        <begin position="77"/>
        <end position="100"/>
    </location>
</feature>
<dbReference type="OrthoDB" id="4348522at2759"/>
<dbReference type="AlphaFoldDB" id="A0A183EU78"/>
<protein>
    <submittedName>
        <fullName evidence="9">TRC8_N domain-containing protein</fullName>
    </submittedName>
</protein>
<evidence type="ECO:0000259" key="6">
    <source>
        <dbReference type="Pfam" id="PF13705"/>
    </source>
</evidence>
<sequence length="246" mass="28052">MDVGEAVEIFNSRVPAALFSCFDIVLRLPGLLLLELWWRNRHFTPDILKQSFSSYLEMDQIIEFIQTRNFDQTAAQILSYAGWLLFVVLLSLTFVLVPIFELVDVYLHIFSLLLFAMAQYLSARYVQLEQNGDPDLKLDDFTKLERHGFHILAQLVLCVALSCLLGLKSDLARVSLAIFLIPVVARMCAMPVNRLIIAHNVACSIAMLLICIYVLNRVPTLLACIQHLFWHLKNILIFRGIRGGMV</sequence>
<keyword evidence="2 5" id="KW-0812">Transmembrane</keyword>
<evidence type="ECO:0000256" key="1">
    <source>
        <dbReference type="ARBA" id="ARBA00004141"/>
    </source>
</evidence>
<reference evidence="7 8" key="2">
    <citation type="submission" date="2018-11" db="EMBL/GenBank/DDBJ databases">
        <authorList>
            <consortium name="Pathogen Informatics"/>
        </authorList>
    </citation>
    <scope>NUCLEOTIDE SEQUENCE [LARGE SCALE GENOMIC DNA]</scope>
</reference>
<dbReference type="Proteomes" id="UP000271098">
    <property type="component" value="Unassembled WGS sequence"/>
</dbReference>
<evidence type="ECO:0000256" key="2">
    <source>
        <dbReference type="ARBA" id="ARBA00022692"/>
    </source>
</evidence>